<accession>A0A6L2PB55</accession>
<name>A0A6L2PB55_COPFO</name>
<comment type="caution">
    <text evidence="2">The sequence shown here is derived from an EMBL/GenBank/DDBJ whole genome shotgun (WGS) entry which is preliminary data.</text>
</comment>
<gene>
    <name evidence="2" type="ORF">Cfor_07132</name>
</gene>
<evidence type="ECO:0000256" key="1">
    <source>
        <dbReference type="SAM" id="MobiDB-lite"/>
    </source>
</evidence>
<feature type="region of interest" description="Disordered" evidence="1">
    <location>
        <begin position="1"/>
        <end position="49"/>
    </location>
</feature>
<keyword evidence="3" id="KW-1185">Reference proteome</keyword>
<protein>
    <submittedName>
        <fullName evidence="2">Uncharacterized protein</fullName>
    </submittedName>
</protein>
<sequence>MLDVAASRPEAAPERYLATSAGTPAWKAAPGPVLPAGARSQAPQENLNP</sequence>
<dbReference type="AlphaFoldDB" id="A0A6L2PB55"/>
<reference evidence="3" key="1">
    <citation type="submission" date="2020-01" db="EMBL/GenBank/DDBJ databases">
        <title>Draft genome sequence of the Termite Coptotermes fromosanus.</title>
        <authorList>
            <person name="Itakura S."/>
            <person name="Yosikawa Y."/>
            <person name="Umezawa K."/>
        </authorList>
    </citation>
    <scope>NUCLEOTIDE SEQUENCE [LARGE SCALE GENOMIC DNA]</scope>
</reference>
<evidence type="ECO:0000313" key="3">
    <source>
        <dbReference type="Proteomes" id="UP000502823"/>
    </source>
</evidence>
<proteinExistence type="predicted"/>
<evidence type="ECO:0000313" key="2">
    <source>
        <dbReference type="EMBL" id="GFG29679.1"/>
    </source>
</evidence>
<dbReference type="Proteomes" id="UP000502823">
    <property type="component" value="Unassembled WGS sequence"/>
</dbReference>
<organism evidence="2 3">
    <name type="scientific">Coptotermes formosanus</name>
    <name type="common">Formosan subterranean termite</name>
    <dbReference type="NCBI Taxonomy" id="36987"/>
    <lineage>
        <taxon>Eukaryota</taxon>
        <taxon>Metazoa</taxon>
        <taxon>Ecdysozoa</taxon>
        <taxon>Arthropoda</taxon>
        <taxon>Hexapoda</taxon>
        <taxon>Insecta</taxon>
        <taxon>Pterygota</taxon>
        <taxon>Neoptera</taxon>
        <taxon>Polyneoptera</taxon>
        <taxon>Dictyoptera</taxon>
        <taxon>Blattodea</taxon>
        <taxon>Blattoidea</taxon>
        <taxon>Termitoidae</taxon>
        <taxon>Rhinotermitidae</taxon>
        <taxon>Coptotermes</taxon>
    </lineage>
</organism>
<dbReference type="EMBL" id="BLKM01000165">
    <property type="protein sequence ID" value="GFG29679.1"/>
    <property type="molecule type" value="Genomic_DNA"/>
</dbReference>
<dbReference type="InParanoid" id="A0A6L2PB55"/>